<evidence type="ECO:0000256" key="6">
    <source>
        <dbReference type="ARBA" id="ARBA00068152"/>
    </source>
</evidence>
<dbReference type="InterPro" id="IPR032889">
    <property type="entry name" value="EgtC_Actinobacteria"/>
</dbReference>
<comment type="pathway">
    <text evidence="3 8">Amino-acid biosynthesis; ergothioneine biosynthesis.</text>
</comment>
<dbReference type="InterPro" id="IPR017932">
    <property type="entry name" value="GATase_2_dom"/>
</dbReference>
<evidence type="ECO:0000313" key="11">
    <source>
        <dbReference type="EMBL" id="ULP42198.1"/>
    </source>
</evidence>
<dbReference type="RefSeq" id="WP_090607639.1">
    <property type="nucleotide sequence ID" value="NZ_CP092423.2"/>
</dbReference>
<protein>
    <recommendedName>
        <fullName evidence="6 8">Gamma-glutamyl-hercynylcysteine sulfoxide hydrolase</fullName>
        <ecNumber evidence="5 8">3.5.1.118</ecNumber>
    </recommendedName>
    <alternativeName>
        <fullName evidence="7 8">Gamma-glutamyl hercynylcysteine S-oxide hydrolase</fullName>
    </alternativeName>
</protein>
<dbReference type="HAMAP" id="MF_02036">
    <property type="entry name" value="EgtC"/>
    <property type="match status" value="1"/>
</dbReference>
<name>A0A0E4H279_MYCLN</name>
<comment type="catalytic activity">
    <reaction evidence="4 8">
        <text>gamma-L-glutamyl-hercynylcysteine S-oxide + H2O = S-(hercyn-2-yl)-L-cysteine S-oxide + L-glutamate</text>
        <dbReference type="Rhea" id="RHEA:42684"/>
        <dbReference type="ChEBI" id="CHEBI:15377"/>
        <dbReference type="ChEBI" id="CHEBI:29985"/>
        <dbReference type="ChEBI" id="CHEBI:82703"/>
        <dbReference type="ChEBI" id="CHEBI:82706"/>
        <dbReference type="EC" id="3.5.1.118"/>
    </reaction>
</comment>
<dbReference type="CDD" id="cd01908">
    <property type="entry name" value="YafJ"/>
    <property type="match status" value="1"/>
</dbReference>
<dbReference type="InterPro" id="IPR052373">
    <property type="entry name" value="Gamma-glu_amide_hydrolase"/>
</dbReference>
<dbReference type="STRING" id="141349.BN1232_05498"/>
<evidence type="ECO:0000256" key="7">
    <source>
        <dbReference type="ARBA" id="ARBA00080425"/>
    </source>
</evidence>
<dbReference type="Pfam" id="PF13230">
    <property type="entry name" value="GATase_4"/>
    <property type="match status" value="1"/>
</dbReference>
<keyword evidence="10" id="KW-0808">Transferase</keyword>
<reference evidence="11" key="2">
    <citation type="submission" date="2022-08" db="EMBL/GenBank/DDBJ databases">
        <title>Complete genome sequence of 14 non-tuberculosis mycobacteria type-strains.</title>
        <authorList>
            <person name="Igarashi Y."/>
            <person name="Osugi A."/>
            <person name="Mitarai S."/>
        </authorList>
    </citation>
    <scope>NUCLEOTIDE SEQUENCE</scope>
    <source>
        <strain evidence="11">ATCC 51985</strain>
    </source>
</reference>
<dbReference type="GO" id="GO:0052699">
    <property type="term" value="P:ergothioneine biosynthetic process"/>
    <property type="evidence" value="ECO:0007669"/>
    <property type="project" value="UniProtKB-UniRule"/>
</dbReference>
<dbReference type="AlphaFoldDB" id="A0A0E4H279"/>
<evidence type="ECO:0000259" key="9">
    <source>
        <dbReference type="PROSITE" id="PS51278"/>
    </source>
</evidence>
<dbReference type="UniPathway" id="UPA01014"/>
<dbReference type="EC" id="3.5.1.118" evidence="5 8"/>
<reference evidence="10 12" key="1">
    <citation type="submission" date="2015-03" db="EMBL/GenBank/DDBJ databases">
        <authorList>
            <person name="Urmite Genomes"/>
        </authorList>
    </citation>
    <scope>NUCLEOTIDE SEQUENCE [LARGE SCALE GENOMIC DNA]</scope>
    <source>
        <strain evidence="10 12">CSUR P1491</strain>
    </source>
</reference>
<dbReference type="InterPro" id="IPR026869">
    <property type="entry name" value="EgtC-like"/>
</dbReference>
<dbReference type="Proteomes" id="UP000199251">
    <property type="component" value="Unassembled WGS sequence"/>
</dbReference>
<evidence type="ECO:0000256" key="2">
    <source>
        <dbReference type="ARBA" id="ARBA00022962"/>
    </source>
</evidence>
<evidence type="ECO:0000256" key="8">
    <source>
        <dbReference type="HAMAP-Rule" id="MF_02036"/>
    </source>
</evidence>
<organism evidence="10 12">
    <name type="scientific">Mycobacterium lentiflavum</name>
    <dbReference type="NCBI Taxonomy" id="141349"/>
    <lineage>
        <taxon>Bacteria</taxon>
        <taxon>Bacillati</taxon>
        <taxon>Actinomycetota</taxon>
        <taxon>Actinomycetes</taxon>
        <taxon>Mycobacteriales</taxon>
        <taxon>Mycobacteriaceae</taxon>
        <taxon>Mycobacterium</taxon>
        <taxon>Mycobacterium simiae complex</taxon>
    </lineage>
</organism>
<evidence type="ECO:0000256" key="1">
    <source>
        <dbReference type="ARBA" id="ARBA00022801"/>
    </source>
</evidence>
<evidence type="ECO:0000313" key="13">
    <source>
        <dbReference type="Proteomes" id="UP001055171"/>
    </source>
</evidence>
<dbReference type="Proteomes" id="UP001055171">
    <property type="component" value="Chromosome"/>
</dbReference>
<dbReference type="PANTHER" id="PTHR43187">
    <property type="entry name" value="GLUTAMINE AMIDOTRANSFERASE DUG3-RELATED"/>
    <property type="match status" value="1"/>
</dbReference>
<keyword evidence="1 8" id="KW-0378">Hydrolase</keyword>
<dbReference type="GO" id="GO:0016740">
    <property type="term" value="F:transferase activity"/>
    <property type="evidence" value="ECO:0007669"/>
    <property type="project" value="UniProtKB-KW"/>
</dbReference>
<dbReference type="InterPro" id="IPR029055">
    <property type="entry name" value="Ntn_hydrolases_N"/>
</dbReference>
<dbReference type="NCBIfam" id="TIGR03442">
    <property type="entry name" value="ergothioneine biosynthesis protein EgtC"/>
    <property type="match status" value="1"/>
</dbReference>
<evidence type="ECO:0000256" key="4">
    <source>
        <dbReference type="ARBA" id="ARBA00050192"/>
    </source>
</evidence>
<accession>A0A0E4H279</accession>
<keyword evidence="13" id="KW-1185">Reference proteome</keyword>
<evidence type="ECO:0000313" key="10">
    <source>
        <dbReference type="EMBL" id="CQD22087.1"/>
    </source>
</evidence>
<dbReference type="GO" id="GO:0016811">
    <property type="term" value="F:hydrolase activity, acting on carbon-nitrogen (but not peptide) bonds, in linear amides"/>
    <property type="evidence" value="ECO:0007669"/>
    <property type="project" value="UniProtKB-UniRule"/>
</dbReference>
<dbReference type="PROSITE" id="PS51278">
    <property type="entry name" value="GATASE_TYPE_2"/>
    <property type="match status" value="1"/>
</dbReference>
<gene>
    <name evidence="8 11" type="primary">egtC</name>
    <name evidence="10" type="ORF">BN1232_05498</name>
    <name evidence="11" type="ORF">MJO58_25945</name>
</gene>
<dbReference type="EMBL" id="CP092423">
    <property type="protein sequence ID" value="ULP42198.1"/>
    <property type="molecule type" value="Genomic_DNA"/>
</dbReference>
<dbReference type="OrthoDB" id="9804310at2"/>
<dbReference type="FunFam" id="3.60.20.10:FF:000080">
    <property type="entry name" value="Gamma-glutamyl-hercynylcysteine sulfoxide hydrolase"/>
    <property type="match status" value="1"/>
</dbReference>
<dbReference type="EMBL" id="CTEE01000001">
    <property type="protein sequence ID" value="CQD22087.1"/>
    <property type="molecule type" value="Genomic_DNA"/>
</dbReference>
<dbReference type="Gene3D" id="3.60.20.10">
    <property type="entry name" value="Glutamine Phosphoribosylpyrophosphate, subunit 1, domain 1"/>
    <property type="match status" value="1"/>
</dbReference>
<dbReference type="InterPro" id="IPR017808">
    <property type="entry name" value="EgtC"/>
</dbReference>
<proteinExistence type="inferred from homology"/>
<evidence type="ECO:0000256" key="3">
    <source>
        <dbReference type="ARBA" id="ARBA00037882"/>
    </source>
</evidence>
<dbReference type="PANTHER" id="PTHR43187:SF2">
    <property type="entry name" value="GAMMA-GLUTAMYL-HERCYNYLCYSTEINE SULFOXIDE HYDROLASE"/>
    <property type="match status" value="1"/>
</dbReference>
<evidence type="ECO:0000313" key="12">
    <source>
        <dbReference type="Proteomes" id="UP000199251"/>
    </source>
</evidence>
<keyword evidence="2 8" id="KW-0315">Glutamine amidotransferase</keyword>
<dbReference type="SUPFAM" id="SSF56235">
    <property type="entry name" value="N-terminal nucleophile aminohydrolases (Ntn hydrolases)"/>
    <property type="match status" value="1"/>
</dbReference>
<comment type="function">
    <text evidence="8">Catalyzes the hydrolysis of the gamma-glutamyl amide bond of hercynyl-gamma-L-glutamyl-L-cysteine sulfoxide to produce hercynylcysteine sulfoxide, a step in the biosynthesis pathway of ergothioneine.</text>
</comment>
<evidence type="ECO:0000256" key="5">
    <source>
        <dbReference type="ARBA" id="ARBA00066919"/>
    </source>
</evidence>
<feature type="domain" description="Glutamine amidotransferase type-2" evidence="9">
    <location>
        <begin position="2"/>
        <end position="240"/>
    </location>
</feature>
<sequence>MCRHLGWLGADVSVSSLILDPPFALRVQSYSPRRQKHGLMNADGWGVGFFDRSSGGLAEGGVPRRWRSTSPLWGDTSLESVAPALRSGCVVAAVRSATIGMPLDVSATAPFTDGQWLLSHNGVVDRGVLPLTATAESVCDSAMLAATIFSLGLEVLGATIAQIGTLDPNARLNILAANGSRMLATAWGDTLSILRRDDGVVLASEPYNDDSEWEDVPDHHLVEVSAKGVTMTPLDEPKGF</sequence>